<feature type="signal peptide" evidence="1">
    <location>
        <begin position="1"/>
        <end position="22"/>
    </location>
</feature>
<name>A0A914EG49_9BILA</name>
<keyword evidence="1" id="KW-0732">Signal</keyword>
<organism evidence="2 3">
    <name type="scientific">Acrobeloides nanus</name>
    <dbReference type="NCBI Taxonomy" id="290746"/>
    <lineage>
        <taxon>Eukaryota</taxon>
        <taxon>Metazoa</taxon>
        <taxon>Ecdysozoa</taxon>
        <taxon>Nematoda</taxon>
        <taxon>Chromadorea</taxon>
        <taxon>Rhabditida</taxon>
        <taxon>Tylenchina</taxon>
        <taxon>Cephalobomorpha</taxon>
        <taxon>Cephaloboidea</taxon>
        <taxon>Cephalobidae</taxon>
        <taxon>Acrobeloides</taxon>
    </lineage>
</organism>
<dbReference type="GO" id="GO:0006644">
    <property type="term" value="P:phospholipid metabolic process"/>
    <property type="evidence" value="ECO:0007669"/>
    <property type="project" value="TreeGrafter"/>
</dbReference>
<dbReference type="InterPro" id="IPR038885">
    <property type="entry name" value="PLB1"/>
</dbReference>
<sequence length="394" mass="44039">MKMIVVSSFLITWIVFIIHSLADENPRFKRDWGDPLPDLGYPGYNCSPNVMAPSKNMPTNVHSIRPADIKLIMALGDSLTAANGAGATDAISVLLQYRGLAFLMGADKDILLKYNPKLFGQSYGICAADVWECAFLNIAQPGAKAVDMPGQATEIVRRMQDDHPEIDFNNDWKLLSIFIGGNDFCSYCRDPVGYSAANFAYKIQEAIEYIYDHVPRVIVQLVTMLHVEMEKKLDSTDNVTAPICQPLHEYGECKCLYSNWTVESMNQTVQAYQQAEMLLQDYFENKTKADNKTDFTFVIQPFINNAFNPAMNVDGTPDLRMFAPDCFHFSQLGHAGVATWLWKNMLEPVGSKTNAANLSSVAYPLGCPDPTCPFIRTTRNSQNCAQYLTPSELD</sequence>
<feature type="chain" id="PRO_5037688066" evidence="1">
    <location>
        <begin position="23"/>
        <end position="394"/>
    </location>
</feature>
<evidence type="ECO:0000313" key="2">
    <source>
        <dbReference type="Proteomes" id="UP000887540"/>
    </source>
</evidence>
<dbReference type="CDD" id="cd01824">
    <property type="entry name" value="Phospholipase_B_like"/>
    <property type="match status" value="1"/>
</dbReference>
<dbReference type="AlphaFoldDB" id="A0A914EG49"/>
<proteinExistence type="predicted"/>
<dbReference type="InterPro" id="IPR036514">
    <property type="entry name" value="SGNH_hydro_sf"/>
</dbReference>
<dbReference type="Gene3D" id="3.40.50.1110">
    <property type="entry name" value="SGNH hydrolase"/>
    <property type="match status" value="1"/>
</dbReference>
<dbReference type="WBParaSite" id="ACRNAN_scaffold8006.g8446.t1">
    <property type="protein sequence ID" value="ACRNAN_scaffold8006.g8446.t1"/>
    <property type="gene ID" value="ACRNAN_scaffold8006.g8446"/>
</dbReference>
<dbReference type="Proteomes" id="UP000887540">
    <property type="component" value="Unplaced"/>
</dbReference>
<dbReference type="PANTHER" id="PTHR21325:SF44">
    <property type="entry name" value="TRIACYLGLYCEROL LIPASE"/>
    <property type="match status" value="1"/>
</dbReference>
<dbReference type="PANTHER" id="PTHR21325">
    <property type="entry name" value="PHOSPHOLIPASE B, PLB1"/>
    <property type="match status" value="1"/>
</dbReference>
<dbReference type="Pfam" id="PF00657">
    <property type="entry name" value="Lipase_GDSL"/>
    <property type="match status" value="1"/>
</dbReference>
<dbReference type="InterPro" id="IPR035547">
    <property type="entry name" value="Phospholipase_B"/>
</dbReference>
<evidence type="ECO:0000313" key="3">
    <source>
        <dbReference type="WBParaSite" id="ACRNAN_scaffold8006.g8446.t1"/>
    </source>
</evidence>
<reference evidence="3" key="1">
    <citation type="submission" date="2022-11" db="UniProtKB">
        <authorList>
            <consortium name="WormBaseParasite"/>
        </authorList>
    </citation>
    <scope>IDENTIFICATION</scope>
</reference>
<protein>
    <submittedName>
        <fullName evidence="3">Lipase_GDSL domain-containing protein</fullName>
    </submittedName>
</protein>
<accession>A0A914EG49</accession>
<dbReference type="GO" id="GO:0004620">
    <property type="term" value="F:phospholipase activity"/>
    <property type="evidence" value="ECO:0007669"/>
    <property type="project" value="InterPro"/>
</dbReference>
<dbReference type="InterPro" id="IPR001087">
    <property type="entry name" value="GDSL"/>
</dbReference>
<dbReference type="SUPFAM" id="SSF52266">
    <property type="entry name" value="SGNH hydrolase"/>
    <property type="match status" value="1"/>
</dbReference>
<evidence type="ECO:0000256" key="1">
    <source>
        <dbReference type="SAM" id="SignalP"/>
    </source>
</evidence>
<keyword evidence="2" id="KW-1185">Reference proteome</keyword>